<evidence type="ECO:0000313" key="2">
    <source>
        <dbReference type="Proteomes" id="UP001317613"/>
    </source>
</evidence>
<dbReference type="EMBL" id="AP026729">
    <property type="protein sequence ID" value="BDQ63638.1"/>
    <property type="molecule type" value="Genomic_DNA"/>
</dbReference>
<proteinExistence type="predicted"/>
<accession>A0AC59HV78</accession>
<sequence>MYLKRIEITGFKSFADKTIIEFEDDVTAVVGPNGSGKSNITEAVRWVLGEQSAKNLRGGKMNDIIFAGSEGRKPLNIAEVTVTLDNSDHYLALDYSEISVTRRLKRTGESDFFINKQACRLKDIQDLFMDSGLGKESFSIISQGKVEAIFNSKPEDRRGIFEEAAGVLKYKQRKKKAEQKLFETEDNLSRVQDIIYELEDQLVPLAAQADAAKKYLALKEELTEIDVNLTVTEIQEAKAIWETKTQELTAIEEKLAGASKQVHDLEGKLVRLRSKRNRLDEQIETEQQQLLQVTEALKQAEGEKNVLIERSKHTSQTASEYEETLAETAEKIVRYREELQTLETAIAEKTAQRQTLKEALALATKDVEKYSKSSKELMEELRSQYVEVMQEQANTANDLKYLERQYQQETAKNQQSLAKHEALEEQMVEALAMKETLEKEQKVAKQGLQEQLEEYTALKATLEAKRERLAQRQNDMYQAMNQVQQAKARQKSLQEIQENYAGFYQGVKAVLRHKNQLTGIVGAVAELIEVPKEYTLAIETALGGAAQHIVVENEKDGRAGITFLKQQHSGRATFLPLTTIKPRSVSAMVQNRLAGAPGFVGIASELVRYPEQVQTVIQNLLGVTILAADLTSANQLAKLVNYQYRVVSLEGDVMNPGGSMTGGANKRGNQGSLFSQAQELQTITEQMTQLETQLRSVEQEVQALSQEVKTATERAEMLRSAGEQNRLKQQEIDNKLANQTETITRLIKEKRLFEYESRELHQFLTEYQTKKATLTEQQANLTATKERLDAEMKQVEQEASQMETFKAQAQERLTTVQAEQAVAAEQCAHFARQKQDKQEQLDELLIRETAIRQQLQQLSSHSSDHQLTEEGLAAQVAQLAEKQTALQTSLQTARSQRQALQEEVDELDTKLAEENKRQQQYLADKTQIEVLKNRAEMQLDSSLSYLQEEYSLTFEAAYEAYFPIDDLAQAQQTVKRLKQEIERLGPVNLSAIEQFEQVDERHQFLVSQRDDLLNAKEQLFETMDEMDQEVKERFKEVFEAIRGQFKVVFPNMFGGGRAELVLTNPEDLLNTGIEIEAQPPGKKLQHLSLLSGGERALTAIALLFSIIRVRPVPFCILDEVEAALDEANVARFGHYLSEFEDGTQFIVVTHRKGTMEAADVLYGVTMQESGVSKIVSVRLEEVKEGGAIEKKQLARSKEERTFDKISCY</sequence>
<protein>
    <submittedName>
        <fullName evidence="1">Chromosome partition protein Smc</fullName>
    </submittedName>
</protein>
<gene>
    <name evidence="1" type="primary">smc</name>
    <name evidence="1" type="ORF">EfsSVR2332_37160</name>
</gene>
<name>A0AC59HV78_ENTFL</name>
<organism evidence="1 2">
    <name type="scientific">Enterococcus faecalis</name>
    <name type="common">Streptococcus faecalis</name>
    <dbReference type="NCBI Taxonomy" id="1351"/>
    <lineage>
        <taxon>Bacteria</taxon>
        <taxon>Bacillati</taxon>
        <taxon>Bacillota</taxon>
        <taxon>Bacilli</taxon>
        <taxon>Lactobacillales</taxon>
        <taxon>Enterococcaceae</taxon>
        <taxon>Enterococcus</taxon>
    </lineage>
</organism>
<reference evidence="1" key="1">
    <citation type="submission" date="2022-08" db="EMBL/GenBank/DDBJ databases">
        <title>Molecular epidemiological analysis of five strains of VanD-type vancomycin-resistant Enterococcus faecalis.</title>
        <authorList>
            <person name="Mimura K."/>
            <person name="Hashimoto Y."/>
            <person name="Tomita H."/>
        </authorList>
    </citation>
    <scope>NUCLEOTIDE SEQUENCE</scope>
    <source>
        <strain evidence="1">SVR2332</strain>
    </source>
</reference>
<evidence type="ECO:0000313" key="1">
    <source>
        <dbReference type="EMBL" id="BDQ63638.1"/>
    </source>
</evidence>
<dbReference type="Proteomes" id="UP001317613">
    <property type="component" value="Chromosome"/>
</dbReference>